<gene>
    <name evidence="3" type="ORF">FO470_06760</name>
</gene>
<feature type="transmembrane region" description="Helical" evidence="1">
    <location>
        <begin position="86"/>
        <end position="112"/>
    </location>
</feature>
<sequence length="160" mass="17362">MDISRNTMEIATACATALVGGIVCYGASLNGISWNESGPQPGYFPFYIGALIIFGSAATILQTVLRRASTSDVFIDGERLRTIVAFFLPIVVMVAISAWLGLYIGMALYTFYAMRMAAGFRTATSLLTAAIVVAVNFVIFEKIFMVPLLKGPILEYFGIY</sequence>
<organism evidence="3 4">
    <name type="scientific">Ancylobacter moscoviensis</name>
    <dbReference type="NCBI Taxonomy" id="2597768"/>
    <lineage>
        <taxon>Bacteria</taxon>
        <taxon>Pseudomonadati</taxon>
        <taxon>Pseudomonadota</taxon>
        <taxon>Alphaproteobacteria</taxon>
        <taxon>Hyphomicrobiales</taxon>
        <taxon>Xanthobacteraceae</taxon>
        <taxon>Ancylobacter</taxon>
    </lineage>
</organism>
<evidence type="ECO:0000313" key="4">
    <source>
        <dbReference type="Proteomes" id="UP000315321"/>
    </source>
</evidence>
<dbReference type="RefSeq" id="WP_144342197.1">
    <property type="nucleotide sequence ID" value="NZ_VMBP01000002.1"/>
</dbReference>
<feature type="transmembrane region" description="Helical" evidence="1">
    <location>
        <begin position="12"/>
        <end position="32"/>
    </location>
</feature>
<name>A0ABY3DRM8_9HYPH</name>
<keyword evidence="1" id="KW-1133">Transmembrane helix</keyword>
<evidence type="ECO:0000313" key="3">
    <source>
        <dbReference type="EMBL" id="TSJ62706.1"/>
    </source>
</evidence>
<dbReference type="Proteomes" id="UP000315321">
    <property type="component" value="Unassembled WGS sequence"/>
</dbReference>
<feature type="transmembrane region" description="Helical" evidence="1">
    <location>
        <begin position="118"/>
        <end position="140"/>
    </location>
</feature>
<accession>A0ABY3DRM8</accession>
<keyword evidence="1" id="KW-0472">Membrane</keyword>
<feature type="transmembrane region" description="Helical" evidence="1">
    <location>
        <begin position="44"/>
        <end position="65"/>
    </location>
</feature>
<reference evidence="3 4" key="1">
    <citation type="submission" date="2019-07" db="EMBL/GenBank/DDBJ databases">
        <authorList>
            <person name="Grouzdev D.S."/>
        </authorList>
    </citation>
    <scope>NUCLEOTIDE SEQUENCE [LARGE SCALE GENOMIC DNA]</scope>
    <source>
        <strain evidence="3 4">3C</strain>
    </source>
</reference>
<proteinExistence type="predicted"/>
<comment type="caution">
    <text evidence="3">The sequence shown here is derived from an EMBL/GenBank/DDBJ whole genome shotgun (WGS) entry which is preliminary data.</text>
</comment>
<dbReference type="EMBL" id="VMBP01000002">
    <property type="protein sequence ID" value="TSJ62706.1"/>
    <property type="molecule type" value="Genomic_DNA"/>
</dbReference>
<protein>
    <submittedName>
        <fullName evidence="3">Tripartite tricarboxylate transporter TctB family protein</fullName>
    </submittedName>
</protein>
<evidence type="ECO:0000259" key="2">
    <source>
        <dbReference type="Pfam" id="PF07331"/>
    </source>
</evidence>
<dbReference type="Pfam" id="PF07331">
    <property type="entry name" value="TctB"/>
    <property type="match status" value="1"/>
</dbReference>
<keyword evidence="1" id="KW-0812">Transmembrane</keyword>
<feature type="domain" description="DUF1468" evidence="2">
    <location>
        <begin position="16"/>
        <end position="148"/>
    </location>
</feature>
<keyword evidence="4" id="KW-1185">Reference proteome</keyword>
<evidence type="ECO:0000256" key="1">
    <source>
        <dbReference type="SAM" id="Phobius"/>
    </source>
</evidence>
<dbReference type="InterPro" id="IPR009936">
    <property type="entry name" value="DUF1468"/>
</dbReference>